<gene>
    <name evidence="1" type="ORF">K3G42_026492</name>
</gene>
<accession>A0ACB8FJC4</accession>
<proteinExistence type="predicted"/>
<evidence type="ECO:0000313" key="2">
    <source>
        <dbReference type="Proteomes" id="UP000827872"/>
    </source>
</evidence>
<sequence>MREWKASRRWSRPLLFGSAVKLSQAQLAVPEKQRREVVQPSELRLRRPRITAAVAEEREDFESRILMMEPLCEFHVNKSQKDHQKFSCPA</sequence>
<keyword evidence="2" id="KW-1185">Reference proteome</keyword>
<evidence type="ECO:0000313" key="1">
    <source>
        <dbReference type="EMBL" id="KAH8005352.1"/>
    </source>
</evidence>
<reference evidence="1" key="1">
    <citation type="submission" date="2021-08" db="EMBL/GenBank/DDBJ databases">
        <title>The first chromosome-level gecko genome reveals the dynamic sex chromosomes of Neotropical dwarf geckos (Sphaerodactylidae: Sphaerodactylus).</title>
        <authorList>
            <person name="Pinto B.J."/>
            <person name="Keating S.E."/>
            <person name="Gamble T."/>
        </authorList>
    </citation>
    <scope>NUCLEOTIDE SEQUENCE</scope>
    <source>
        <strain evidence="1">TG3544</strain>
    </source>
</reference>
<dbReference type="EMBL" id="CM037617">
    <property type="protein sequence ID" value="KAH8005352.1"/>
    <property type="molecule type" value="Genomic_DNA"/>
</dbReference>
<name>A0ACB8FJC4_9SAUR</name>
<organism evidence="1 2">
    <name type="scientific">Sphaerodactylus townsendi</name>
    <dbReference type="NCBI Taxonomy" id="933632"/>
    <lineage>
        <taxon>Eukaryota</taxon>
        <taxon>Metazoa</taxon>
        <taxon>Chordata</taxon>
        <taxon>Craniata</taxon>
        <taxon>Vertebrata</taxon>
        <taxon>Euteleostomi</taxon>
        <taxon>Lepidosauria</taxon>
        <taxon>Squamata</taxon>
        <taxon>Bifurcata</taxon>
        <taxon>Gekkota</taxon>
        <taxon>Sphaerodactylidae</taxon>
        <taxon>Sphaerodactylus</taxon>
    </lineage>
</organism>
<protein>
    <submittedName>
        <fullName evidence="1">Uncharacterized protein</fullName>
    </submittedName>
</protein>
<comment type="caution">
    <text evidence="1">The sequence shown here is derived from an EMBL/GenBank/DDBJ whole genome shotgun (WGS) entry which is preliminary data.</text>
</comment>
<dbReference type="Proteomes" id="UP000827872">
    <property type="component" value="Linkage Group LG04"/>
</dbReference>